<dbReference type="Gene3D" id="3.90.470.40">
    <property type="entry name" value="RTP801-like"/>
    <property type="match status" value="1"/>
</dbReference>
<dbReference type="InterPro" id="IPR012918">
    <property type="entry name" value="RTP801-like"/>
</dbReference>
<dbReference type="GO" id="GO:0005737">
    <property type="term" value="C:cytoplasm"/>
    <property type="evidence" value="ECO:0007669"/>
    <property type="project" value="UniProtKB-SubCell"/>
</dbReference>
<evidence type="ECO:0000256" key="2">
    <source>
        <dbReference type="ARBA" id="ARBA00010670"/>
    </source>
</evidence>
<evidence type="ECO:0000313" key="4">
    <source>
        <dbReference type="EMBL" id="KAK7080360.1"/>
    </source>
</evidence>
<protein>
    <submittedName>
        <fullName evidence="4">DNA damage-inducible transcript 4-like</fullName>
    </submittedName>
</protein>
<dbReference type="GO" id="GO:0009968">
    <property type="term" value="P:negative regulation of signal transduction"/>
    <property type="evidence" value="ECO:0007669"/>
    <property type="project" value="InterPro"/>
</dbReference>
<keyword evidence="5" id="KW-1185">Reference proteome</keyword>
<gene>
    <name evidence="4" type="primary">DDIT4L_2</name>
    <name evidence="4" type="ORF">SK128_020787</name>
</gene>
<dbReference type="InterPro" id="IPR038281">
    <property type="entry name" value="RTP801-like_C_sf"/>
</dbReference>
<evidence type="ECO:0000256" key="1">
    <source>
        <dbReference type="ARBA" id="ARBA00004496"/>
    </source>
</evidence>
<evidence type="ECO:0000313" key="5">
    <source>
        <dbReference type="Proteomes" id="UP001381693"/>
    </source>
</evidence>
<sequence length="111" mass="12470">MVSECELAARTTLVKQLTQEVTTRTDALGCGQIMVPPGLIDQVTSHVLRLSGSEPCGVRGGVLHIHYFDGEQLQRLTRVVLDPSMPNTYELYLTLRPDTSTWYHKMSRIIK</sequence>
<dbReference type="PANTHER" id="PTHR12478">
    <property type="entry name" value="DNA-DAMAGE-INDUCIBLE TRANSCRIPT 4 PROTEIN DDIT4"/>
    <property type="match status" value="1"/>
</dbReference>
<dbReference type="PANTHER" id="PTHR12478:SF16">
    <property type="entry name" value="PROTEIN CHARYBDE-RELATED"/>
    <property type="match status" value="1"/>
</dbReference>
<reference evidence="4 5" key="1">
    <citation type="submission" date="2023-11" db="EMBL/GenBank/DDBJ databases">
        <title>Halocaridina rubra genome assembly.</title>
        <authorList>
            <person name="Smith C."/>
        </authorList>
    </citation>
    <scope>NUCLEOTIDE SEQUENCE [LARGE SCALE GENOMIC DNA]</scope>
    <source>
        <strain evidence="4">EP-1</strain>
        <tissue evidence="4">Whole</tissue>
    </source>
</reference>
<proteinExistence type="inferred from homology"/>
<organism evidence="4 5">
    <name type="scientific">Halocaridina rubra</name>
    <name type="common">Hawaiian red shrimp</name>
    <dbReference type="NCBI Taxonomy" id="373956"/>
    <lineage>
        <taxon>Eukaryota</taxon>
        <taxon>Metazoa</taxon>
        <taxon>Ecdysozoa</taxon>
        <taxon>Arthropoda</taxon>
        <taxon>Crustacea</taxon>
        <taxon>Multicrustacea</taxon>
        <taxon>Malacostraca</taxon>
        <taxon>Eumalacostraca</taxon>
        <taxon>Eucarida</taxon>
        <taxon>Decapoda</taxon>
        <taxon>Pleocyemata</taxon>
        <taxon>Caridea</taxon>
        <taxon>Atyoidea</taxon>
        <taxon>Atyidae</taxon>
        <taxon>Halocaridina</taxon>
    </lineage>
</organism>
<dbReference type="Proteomes" id="UP001381693">
    <property type="component" value="Unassembled WGS sequence"/>
</dbReference>
<dbReference type="EMBL" id="JAXCGZ010005968">
    <property type="protein sequence ID" value="KAK7080360.1"/>
    <property type="molecule type" value="Genomic_DNA"/>
</dbReference>
<comment type="caution">
    <text evidence="4">The sequence shown here is derived from an EMBL/GenBank/DDBJ whole genome shotgun (WGS) entry which is preliminary data.</text>
</comment>
<comment type="similarity">
    <text evidence="2">Belongs to the DDIT4 family.</text>
</comment>
<evidence type="ECO:0000256" key="3">
    <source>
        <dbReference type="ARBA" id="ARBA00022490"/>
    </source>
</evidence>
<keyword evidence="3" id="KW-0963">Cytoplasm</keyword>
<dbReference type="AlphaFoldDB" id="A0AAN8XKS6"/>
<name>A0AAN8XKS6_HALRR</name>
<dbReference type="GO" id="GO:0006915">
    <property type="term" value="P:apoptotic process"/>
    <property type="evidence" value="ECO:0007669"/>
    <property type="project" value="TreeGrafter"/>
</dbReference>
<dbReference type="Pfam" id="PF07809">
    <property type="entry name" value="RTP801_C"/>
    <property type="match status" value="1"/>
</dbReference>
<comment type="subcellular location">
    <subcellularLocation>
        <location evidence="1">Cytoplasm</location>
    </subcellularLocation>
</comment>
<dbReference type="GO" id="GO:0032006">
    <property type="term" value="P:regulation of TOR signaling"/>
    <property type="evidence" value="ECO:0007669"/>
    <property type="project" value="TreeGrafter"/>
</dbReference>
<accession>A0AAN8XKS6</accession>